<protein>
    <submittedName>
        <fullName evidence="6">RNA polymerase-binding transcription factor DksA</fullName>
    </submittedName>
</protein>
<keyword evidence="7" id="KW-1185">Reference proteome</keyword>
<proteinExistence type="predicted"/>
<name>A0A7M4DPT0_9MICO</name>
<reference evidence="6 7" key="1">
    <citation type="submission" date="2019-11" db="EMBL/GenBank/DDBJ databases">
        <authorList>
            <person name="Criscuolo A."/>
        </authorList>
    </citation>
    <scope>NUCLEOTIDE SEQUENCE [LARGE SCALE GENOMIC DNA]</scope>
    <source>
        <strain evidence="6">CIP111667</strain>
    </source>
</reference>
<dbReference type="Proteomes" id="UP000419743">
    <property type="component" value="Unassembled WGS sequence"/>
</dbReference>
<dbReference type="SUPFAM" id="SSF57716">
    <property type="entry name" value="Glucocorticoid receptor-like (DNA-binding domain)"/>
    <property type="match status" value="1"/>
</dbReference>
<accession>A0A7M4DPT0</accession>
<dbReference type="EMBL" id="CACRYJ010000059">
    <property type="protein sequence ID" value="VZO39474.1"/>
    <property type="molecule type" value="Genomic_DNA"/>
</dbReference>
<comment type="caution">
    <text evidence="6">The sequence shown here is derived from an EMBL/GenBank/DDBJ whole genome shotgun (WGS) entry which is preliminary data.</text>
</comment>
<evidence type="ECO:0000256" key="2">
    <source>
        <dbReference type="ARBA" id="ARBA00022771"/>
    </source>
</evidence>
<dbReference type="PANTHER" id="PTHR33823">
    <property type="entry name" value="RNA POLYMERASE-BINDING TRANSCRIPTION FACTOR DKSA-RELATED"/>
    <property type="match status" value="1"/>
</dbReference>
<gene>
    <name evidence="6" type="primary">dksA</name>
    <name evidence="6" type="ORF">HALOF300_04162</name>
</gene>
<dbReference type="RefSeq" id="WP_156742780.1">
    <property type="nucleotide sequence ID" value="NZ_CACRYJ010000059.1"/>
</dbReference>
<keyword evidence="2" id="KW-0863">Zinc-finger</keyword>
<evidence type="ECO:0000256" key="3">
    <source>
        <dbReference type="ARBA" id="ARBA00022833"/>
    </source>
</evidence>
<dbReference type="Gene3D" id="1.20.120.910">
    <property type="entry name" value="DksA, coiled-coil domain"/>
    <property type="match status" value="1"/>
</dbReference>
<dbReference type="Pfam" id="PF01258">
    <property type="entry name" value="zf-dskA_traR"/>
    <property type="match status" value="1"/>
</dbReference>
<keyword evidence="3" id="KW-0862">Zinc</keyword>
<keyword evidence="1" id="KW-0479">Metal-binding</keyword>
<evidence type="ECO:0000313" key="7">
    <source>
        <dbReference type="Proteomes" id="UP000419743"/>
    </source>
</evidence>
<evidence type="ECO:0000259" key="5">
    <source>
        <dbReference type="Pfam" id="PF01258"/>
    </source>
</evidence>
<evidence type="ECO:0000256" key="4">
    <source>
        <dbReference type="PROSITE-ProRule" id="PRU00510"/>
    </source>
</evidence>
<feature type="domain" description="Zinc finger DksA/TraR C4-type" evidence="5">
    <location>
        <begin position="82"/>
        <end position="110"/>
    </location>
</feature>
<evidence type="ECO:0000313" key="6">
    <source>
        <dbReference type="EMBL" id="VZO39474.1"/>
    </source>
</evidence>
<dbReference type="InterPro" id="IPR000962">
    <property type="entry name" value="Znf_DskA_TraR"/>
</dbReference>
<feature type="zinc finger region" description="dksA C4-type" evidence="4">
    <location>
        <begin position="87"/>
        <end position="111"/>
    </location>
</feature>
<dbReference type="GO" id="GO:0008270">
    <property type="term" value="F:zinc ion binding"/>
    <property type="evidence" value="ECO:0007669"/>
    <property type="project" value="UniProtKB-KW"/>
</dbReference>
<dbReference type="PANTHER" id="PTHR33823:SF2">
    <property type="entry name" value="RNA POLYMERASE-BINDING TRANSCRIPTION FACTOR DKSA"/>
    <property type="match status" value="1"/>
</dbReference>
<evidence type="ECO:0000256" key="1">
    <source>
        <dbReference type="ARBA" id="ARBA00022723"/>
    </source>
</evidence>
<dbReference type="AlphaFoldDB" id="A0A7M4DPT0"/>
<dbReference type="PROSITE" id="PS51128">
    <property type="entry name" value="ZF_DKSA_2"/>
    <property type="match status" value="1"/>
</dbReference>
<organism evidence="6 7">
    <name type="scientific">Occultella aeris</name>
    <dbReference type="NCBI Taxonomy" id="2761496"/>
    <lineage>
        <taxon>Bacteria</taxon>
        <taxon>Bacillati</taxon>
        <taxon>Actinomycetota</taxon>
        <taxon>Actinomycetes</taxon>
        <taxon>Micrococcales</taxon>
        <taxon>Ruaniaceae</taxon>
        <taxon>Occultella</taxon>
    </lineage>
</organism>
<sequence>MDEHAAREALLAVREEALTRLADLGISRDDVVQASQGANIDDEHDPEGSTIAYERALLEALAASARARIADADAALHRLAAGSYGTCEVCREPIGAERLAARPIASRCLEHS</sequence>